<dbReference type="SMART" id="SM00899">
    <property type="entry name" value="FeoA"/>
    <property type="match status" value="1"/>
</dbReference>
<gene>
    <name evidence="4" type="ORF">U7230_11325</name>
</gene>
<organism evidence="4 5">
    <name type="scientific">Carboxydichorda subterranea</name>
    <dbReference type="NCBI Taxonomy" id="3109565"/>
    <lineage>
        <taxon>Bacteria</taxon>
        <taxon>Bacillati</taxon>
        <taxon>Bacillota</taxon>
        <taxon>Limnochordia</taxon>
        <taxon>Limnochordales</taxon>
        <taxon>Geochordaceae</taxon>
        <taxon>Carboxydichorda</taxon>
    </lineage>
</organism>
<dbReference type="Pfam" id="PF04023">
    <property type="entry name" value="FeoA"/>
    <property type="match status" value="1"/>
</dbReference>
<dbReference type="RefSeq" id="WP_324715949.1">
    <property type="nucleotide sequence ID" value="NZ_CP141615.1"/>
</dbReference>
<evidence type="ECO:0000256" key="2">
    <source>
        <dbReference type="SAM" id="MobiDB-lite"/>
    </source>
</evidence>
<evidence type="ECO:0000256" key="1">
    <source>
        <dbReference type="ARBA" id="ARBA00023004"/>
    </source>
</evidence>
<reference evidence="4 5" key="1">
    <citation type="journal article" date="2024" name="Front. Microbiol.">
        <title>Novel thermophilic genera Geochorda gen. nov. and Carboxydochorda gen. nov. from the deep terrestrial subsurface reveal the ecophysiological diversity in the class Limnochordia.</title>
        <authorList>
            <person name="Karnachuk O.V."/>
            <person name="Lukina A.P."/>
            <person name="Avakyan M.R."/>
            <person name="Kadnikov V.V."/>
            <person name="Begmatov S."/>
            <person name="Beletsky A.V."/>
            <person name="Vlasova K.G."/>
            <person name="Novikov A.A."/>
            <person name="Shcherbakova V.A."/>
            <person name="Mardanov A.V."/>
            <person name="Ravin N.V."/>
        </authorList>
    </citation>
    <scope>NUCLEOTIDE SEQUENCE [LARGE SCALE GENOMIC DNA]</scope>
    <source>
        <strain evidence="4 5">L945</strain>
    </source>
</reference>
<dbReference type="PANTHER" id="PTHR43151:SF2">
    <property type="entry name" value="FE(2+) TRANSPORT PROTEIN A-RELATED"/>
    <property type="match status" value="1"/>
</dbReference>
<dbReference type="EMBL" id="CP141615">
    <property type="protein sequence ID" value="WRP16677.1"/>
    <property type="molecule type" value="Genomic_DNA"/>
</dbReference>
<dbReference type="InterPro" id="IPR007167">
    <property type="entry name" value="Fe-transptr_FeoA-like"/>
</dbReference>
<evidence type="ECO:0000259" key="3">
    <source>
        <dbReference type="SMART" id="SM00899"/>
    </source>
</evidence>
<accession>A0ABZ1BV46</accession>
<feature type="region of interest" description="Disordered" evidence="2">
    <location>
        <begin position="1"/>
        <end position="23"/>
    </location>
</feature>
<dbReference type="Gene3D" id="2.30.30.90">
    <property type="match status" value="1"/>
</dbReference>
<evidence type="ECO:0000313" key="5">
    <source>
        <dbReference type="Proteomes" id="UP001332192"/>
    </source>
</evidence>
<dbReference type="PANTHER" id="PTHR43151">
    <property type="entry name" value="FEOA FAMILY PROTEIN"/>
    <property type="match status" value="1"/>
</dbReference>
<keyword evidence="1" id="KW-0408">Iron</keyword>
<protein>
    <submittedName>
        <fullName evidence="4">FeoA family protein</fullName>
    </submittedName>
</protein>
<dbReference type="InterPro" id="IPR038157">
    <property type="entry name" value="FeoA_core_dom"/>
</dbReference>
<dbReference type="InterPro" id="IPR008988">
    <property type="entry name" value="Transcriptional_repressor_C"/>
</dbReference>
<evidence type="ECO:0000313" key="4">
    <source>
        <dbReference type="EMBL" id="WRP16677.1"/>
    </source>
</evidence>
<dbReference type="InterPro" id="IPR053184">
    <property type="entry name" value="FeoA-like"/>
</dbReference>
<proteinExistence type="predicted"/>
<name>A0ABZ1BV46_9FIRM</name>
<sequence>MNPRMLRDTAAPARQPLPLADLGPGATGTLEHIEAGCGLTRRLAALGLTPGVRLTVVAHFGGPSIVSVRGMRLALGHQMARRIWVVPDR</sequence>
<keyword evidence="5" id="KW-1185">Reference proteome</keyword>
<dbReference type="Proteomes" id="UP001332192">
    <property type="component" value="Chromosome"/>
</dbReference>
<feature type="domain" description="Ferrous iron transporter FeoA-like" evidence="3">
    <location>
        <begin position="17"/>
        <end position="87"/>
    </location>
</feature>
<dbReference type="SUPFAM" id="SSF50037">
    <property type="entry name" value="C-terminal domain of transcriptional repressors"/>
    <property type="match status" value="1"/>
</dbReference>